<comment type="caution">
    <text evidence="1">The sequence shown here is derived from an EMBL/GenBank/DDBJ whole genome shotgun (WGS) entry which is preliminary data.</text>
</comment>
<dbReference type="Proteomes" id="UP000091857">
    <property type="component" value="Chromosome 10"/>
</dbReference>
<protein>
    <submittedName>
        <fullName evidence="1">Uncharacterized protein</fullName>
    </submittedName>
</protein>
<reference evidence="2" key="1">
    <citation type="journal article" date="2016" name="Nat. Biotechnol.">
        <title>Sequencing wild and cultivated cassava and related species reveals extensive interspecific hybridization and genetic diversity.</title>
        <authorList>
            <person name="Bredeson J.V."/>
            <person name="Lyons J.B."/>
            <person name="Prochnik S.E."/>
            <person name="Wu G.A."/>
            <person name="Ha C.M."/>
            <person name="Edsinger-Gonzales E."/>
            <person name="Grimwood J."/>
            <person name="Schmutz J."/>
            <person name="Rabbi I.Y."/>
            <person name="Egesi C."/>
            <person name="Nauluvula P."/>
            <person name="Lebot V."/>
            <person name="Ndunguru J."/>
            <person name="Mkamilo G."/>
            <person name="Bart R.S."/>
            <person name="Setter T.L."/>
            <person name="Gleadow R.M."/>
            <person name="Kulakow P."/>
            <person name="Ferguson M.E."/>
            <person name="Rounsley S."/>
            <person name="Rokhsar D.S."/>
        </authorList>
    </citation>
    <scope>NUCLEOTIDE SEQUENCE [LARGE SCALE GENOMIC DNA]</scope>
    <source>
        <strain evidence="2">cv. AM560-2</strain>
    </source>
</reference>
<sequence length="122" mass="13924">MATTKLVLFSKMLTRTDIESCLCISTSSLSQLPFDEGQQVNMHVHDEGGREWIFPCTIKEDENVGRFLSVGWLDFVRFKDLRAGDQVIIHKEVTKREVPATLMKIGVQRKIRLFGVDIWAAV</sequence>
<evidence type="ECO:0000313" key="1">
    <source>
        <dbReference type="EMBL" id="KAG8646085.1"/>
    </source>
</evidence>
<evidence type="ECO:0000313" key="2">
    <source>
        <dbReference type="Proteomes" id="UP000091857"/>
    </source>
</evidence>
<keyword evidence="2" id="KW-1185">Reference proteome</keyword>
<proteinExistence type="predicted"/>
<gene>
    <name evidence="1" type="ORF">MANES_10G124100v8</name>
</gene>
<name>A0ACB7H235_MANES</name>
<dbReference type="EMBL" id="CM004396">
    <property type="protein sequence ID" value="KAG8646085.1"/>
    <property type="molecule type" value="Genomic_DNA"/>
</dbReference>
<organism evidence="1 2">
    <name type="scientific">Manihot esculenta</name>
    <name type="common">Cassava</name>
    <name type="synonym">Jatropha manihot</name>
    <dbReference type="NCBI Taxonomy" id="3983"/>
    <lineage>
        <taxon>Eukaryota</taxon>
        <taxon>Viridiplantae</taxon>
        <taxon>Streptophyta</taxon>
        <taxon>Embryophyta</taxon>
        <taxon>Tracheophyta</taxon>
        <taxon>Spermatophyta</taxon>
        <taxon>Magnoliopsida</taxon>
        <taxon>eudicotyledons</taxon>
        <taxon>Gunneridae</taxon>
        <taxon>Pentapetalae</taxon>
        <taxon>rosids</taxon>
        <taxon>fabids</taxon>
        <taxon>Malpighiales</taxon>
        <taxon>Euphorbiaceae</taxon>
        <taxon>Crotonoideae</taxon>
        <taxon>Manihoteae</taxon>
        <taxon>Manihot</taxon>
    </lineage>
</organism>
<accession>A0ACB7H235</accession>